<organism evidence="2 3">
    <name type="scientific">Gymnopus androsaceus JB14</name>
    <dbReference type="NCBI Taxonomy" id="1447944"/>
    <lineage>
        <taxon>Eukaryota</taxon>
        <taxon>Fungi</taxon>
        <taxon>Dikarya</taxon>
        <taxon>Basidiomycota</taxon>
        <taxon>Agaricomycotina</taxon>
        <taxon>Agaricomycetes</taxon>
        <taxon>Agaricomycetidae</taxon>
        <taxon>Agaricales</taxon>
        <taxon>Marasmiineae</taxon>
        <taxon>Omphalotaceae</taxon>
        <taxon>Gymnopus</taxon>
    </lineage>
</organism>
<reference evidence="2" key="1">
    <citation type="journal article" date="2019" name="Environ. Microbiol.">
        <title>Fungal ecological strategies reflected in gene transcription - a case study of two litter decomposers.</title>
        <authorList>
            <person name="Barbi F."/>
            <person name="Kohler A."/>
            <person name="Barry K."/>
            <person name="Baskaran P."/>
            <person name="Daum C."/>
            <person name="Fauchery L."/>
            <person name="Ihrmark K."/>
            <person name="Kuo A."/>
            <person name="LaButti K."/>
            <person name="Lipzen A."/>
            <person name="Morin E."/>
            <person name="Grigoriev I.V."/>
            <person name="Henrissat B."/>
            <person name="Lindahl B."/>
            <person name="Martin F."/>
        </authorList>
    </citation>
    <scope>NUCLEOTIDE SEQUENCE</scope>
    <source>
        <strain evidence="2">JB14</strain>
    </source>
</reference>
<dbReference type="OrthoDB" id="2804045at2759"/>
<keyword evidence="1" id="KW-0472">Membrane</keyword>
<evidence type="ECO:0000313" key="2">
    <source>
        <dbReference type="EMBL" id="KAE9404327.1"/>
    </source>
</evidence>
<dbReference type="EMBL" id="ML769417">
    <property type="protein sequence ID" value="KAE9404327.1"/>
    <property type="molecule type" value="Genomic_DNA"/>
</dbReference>
<name>A0A6A4I5F2_9AGAR</name>
<feature type="transmembrane region" description="Helical" evidence="1">
    <location>
        <begin position="73"/>
        <end position="91"/>
    </location>
</feature>
<keyword evidence="3" id="KW-1185">Reference proteome</keyword>
<keyword evidence="1" id="KW-1133">Transmembrane helix</keyword>
<dbReference type="AlphaFoldDB" id="A0A6A4I5F2"/>
<proteinExistence type="predicted"/>
<feature type="non-terminal residue" evidence="2">
    <location>
        <position position="1"/>
    </location>
</feature>
<dbReference type="Proteomes" id="UP000799118">
    <property type="component" value="Unassembled WGS sequence"/>
</dbReference>
<gene>
    <name evidence="2" type="ORF">BT96DRAFT_916897</name>
</gene>
<accession>A0A6A4I5F2</accession>
<keyword evidence="1" id="KW-0812">Transmembrane</keyword>
<evidence type="ECO:0000256" key="1">
    <source>
        <dbReference type="SAM" id="Phobius"/>
    </source>
</evidence>
<evidence type="ECO:0000313" key="3">
    <source>
        <dbReference type="Proteomes" id="UP000799118"/>
    </source>
</evidence>
<sequence length="129" mass="14904">MPEITPWKRSYARIAIYTYSVSRSSIMIISSHLVRFRRAPELLIYRRITDAEVKFVWARPNNFSSRMFFLNRYFSFVGNIMILLSMFVVPSGTSRSAAFPTPVVQKFTCLLAAILGRNSKNSSMHPFKP</sequence>
<protein>
    <submittedName>
        <fullName evidence="2">Uncharacterized protein</fullName>
    </submittedName>
</protein>